<dbReference type="OrthoDB" id="9553409at2"/>
<dbReference type="EMBL" id="CR555306">
    <property type="protein sequence ID" value="CAI06370.1"/>
    <property type="molecule type" value="Genomic_DNA"/>
</dbReference>
<dbReference type="Proteomes" id="UP000006552">
    <property type="component" value="Chromosome"/>
</dbReference>
<sequence length="412" mass="45577">METSPNPIDIIEKYFDAELRPETLGEFDGIDPERWIDFSKHYLAAMKSGFANAYLDAQAAPAHAVRLYFEPSIAHDWAEALQKRFVETPLLGYRAFLPGNPRITREQVSEFLNPLKKHLLLADSVFVKDNFYYCFDMVADTVSRNGWRADPNVVSLVDMSIARIRAYLPILAELRDLIWSNALVFMPYYITPTFPYANVPAKLNGHVERLRIVDPSGEVWKDGIPAHEFEKVLVPWLNARLLGLDPVYLTDAMARIGGTLSFDGDAATSPASDLLSVSILPFGGAGEIDLDTLWDMRRNESVFAHVRLLTAQCKKHLEDNLGQGATPKAANALGRQFLQDHLASLPTQKVISFAEKPSVSLVWRTALAVATLGTSEIVGPLASAVLDSSVAKAALSRLAPERRAIAYLNAAL</sequence>
<dbReference type="AlphaFoldDB" id="Q5P8I9"/>
<keyword evidence="2" id="KW-1185">Reference proteome</keyword>
<dbReference type="KEGG" id="eba:ebA488"/>
<organism evidence="1 2">
    <name type="scientific">Aromatoleum aromaticum (strain DSM 19018 / LMG 30748 / EbN1)</name>
    <name type="common">Azoarcus sp. (strain EbN1)</name>
    <dbReference type="NCBI Taxonomy" id="76114"/>
    <lineage>
        <taxon>Bacteria</taxon>
        <taxon>Pseudomonadati</taxon>
        <taxon>Pseudomonadota</taxon>
        <taxon>Betaproteobacteria</taxon>
        <taxon>Rhodocyclales</taxon>
        <taxon>Rhodocyclaceae</taxon>
        <taxon>Aromatoleum</taxon>
    </lineage>
</organism>
<proteinExistence type="predicted"/>
<protein>
    <submittedName>
        <fullName evidence="1">Uncharacterized protein</fullName>
    </submittedName>
</protein>
<evidence type="ECO:0000313" key="2">
    <source>
        <dbReference type="Proteomes" id="UP000006552"/>
    </source>
</evidence>
<dbReference type="eggNOG" id="ENOG5033PH2">
    <property type="taxonomic scope" value="Bacteria"/>
</dbReference>
<dbReference type="HOGENOM" id="CLU_666733_0_0_4"/>
<gene>
    <name evidence="1" type="ORF">ebA488</name>
</gene>
<accession>Q5P8I9</accession>
<name>Q5P8I9_AROAE</name>
<dbReference type="RefSeq" id="WP_011236105.1">
    <property type="nucleotide sequence ID" value="NC_006513.1"/>
</dbReference>
<evidence type="ECO:0000313" key="1">
    <source>
        <dbReference type="EMBL" id="CAI06370.1"/>
    </source>
</evidence>
<reference evidence="1 2" key="1">
    <citation type="journal article" date="2005" name="Arch. Microbiol.">
        <title>The genome sequence of an anaerobic aromatic-degrading denitrifying bacterium, strain EbN1.</title>
        <authorList>
            <person name="Rabus R."/>
            <person name="Kube M."/>
            <person name="Heider J."/>
            <person name="Beck A."/>
            <person name="Heitmann K."/>
            <person name="Widdel F."/>
            <person name="Reinhardt R."/>
        </authorList>
    </citation>
    <scope>NUCLEOTIDE SEQUENCE [LARGE SCALE GENOMIC DNA]</scope>
    <source>
        <strain evidence="1 2">EbN1</strain>
    </source>
</reference>